<feature type="region of interest" description="Disordered" evidence="1">
    <location>
        <begin position="1"/>
        <end position="109"/>
    </location>
</feature>
<organism evidence="2 3">
    <name type="scientific">Diceros bicornis minor</name>
    <name type="common">South-central black rhinoceros</name>
    <dbReference type="NCBI Taxonomy" id="77932"/>
    <lineage>
        <taxon>Eukaryota</taxon>
        <taxon>Metazoa</taxon>
        <taxon>Chordata</taxon>
        <taxon>Craniata</taxon>
        <taxon>Vertebrata</taxon>
        <taxon>Euteleostomi</taxon>
        <taxon>Mammalia</taxon>
        <taxon>Eutheria</taxon>
        <taxon>Laurasiatheria</taxon>
        <taxon>Perissodactyla</taxon>
        <taxon>Rhinocerotidae</taxon>
        <taxon>Diceros</taxon>
    </lineage>
</organism>
<name>A0A7J7EB51_DICBM</name>
<reference evidence="2 3" key="1">
    <citation type="journal article" date="2020" name="Mol. Biol. Evol.">
        <title>Interspecific Gene Flow and the Evolution of Specialization in Black and White Rhinoceros.</title>
        <authorList>
            <person name="Moodley Y."/>
            <person name="Westbury M.V."/>
            <person name="Russo I.M."/>
            <person name="Gopalakrishnan S."/>
            <person name="Rakotoarivelo A."/>
            <person name="Olsen R.A."/>
            <person name="Prost S."/>
            <person name="Tunstall T."/>
            <person name="Ryder O.A."/>
            <person name="Dalen L."/>
            <person name="Bruford M.W."/>
        </authorList>
    </citation>
    <scope>NUCLEOTIDE SEQUENCE [LARGE SCALE GENOMIC DNA]</scope>
    <source>
        <strain evidence="2">SBR-YM</strain>
        <tissue evidence="2">Skin</tissue>
    </source>
</reference>
<dbReference type="Proteomes" id="UP000551758">
    <property type="component" value="Unassembled WGS sequence"/>
</dbReference>
<keyword evidence="3" id="KW-1185">Reference proteome</keyword>
<feature type="compositionally biased region" description="Basic and acidic residues" evidence="1">
    <location>
        <begin position="24"/>
        <end position="33"/>
    </location>
</feature>
<dbReference type="EMBL" id="JACDTQ010003801">
    <property type="protein sequence ID" value="KAF5912901.1"/>
    <property type="molecule type" value="Genomic_DNA"/>
</dbReference>
<dbReference type="AlphaFoldDB" id="A0A7J7EB51"/>
<evidence type="ECO:0000313" key="3">
    <source>
        <dbReference type="Proteomes" id="UP000551758"/>
    </source>
</evidence>
<sequence length="109" mass="12189">MAFREPIKSTSPLGIRPGWSQQEDLPRRGDTRVGRRQRVQPQPLGGGSQEEIRRHPQGVAARGPALAAPCQQQSRQEVQGQKEGRRGREHILSHLHPVPRRGPRGLPYA</sequence>
<protein>
    <submittedName>
        <fullName evidence="2">Uncharacterized protein</fullName>
    </submittedName>
</protein>
<evidence type="ECO:0000313" key="2">
    <source>
        <dbReference type="EMBL" id="KAF5912901.1"/>
    </source>
</evidence>
<feature type="compositionally biased region" description="Basic and acidic residues" evidence="1">
    <location>
        <begin position="80"/>
        <end position="92"/>
    </location>
</feature>
<comment type="caution">
    <text evidence="2">The sequence shown here is derived from an EMBL/GenBank/DDBJ whole genome shotgun (WGS) entry which is preliminary data.</text>
</comment>
<accession>A0A7J7EB51</accession>
<feature type="compositionally biased region" description="Polar residues" evidence="1">
    <location>
        <begin position="70"/>
        <end position="79"/>
    </location>
</feature>
<gene>
    <name evidence="2" type="ORF">HPG69_007894</name>
</gene>
<evidence type="ECO:0000256" key="1">
    <source>
        <dbReference type="SAM" id="MobiDB-lite"/>
    </source>
</evidence>
<proteinExistence type="predicted"/>